<dbReference type="PANTHER" id="PTHR11803:SF58">
    <property type="entry name" value="PROTEIN HMF1-RELATED"/>
    <property type="match status" value="1"/>
</dbReference>
<sequence length="155" mass="16328">MRIRWCRREFGGEAGGGRGIVGLMSVELIRAGRLTDAVPYAYASVVPAGARLVHTAGACPIDEHDRVVALGDVAGQARQVMDNLEVALQAAGAVLTDVVRTTVYVASTDQADLVTAWNVVRARFGDHDAPSTLLGVTVLGYRGQLVEVDAVAVTK</sequence>
<protein>
    <submittedName>
        <fullName evidence="2">RidA family protein</fullName>
    </submittedName>
</protein>
<organism evidence="2 3">
    <name type="scientific">Actinocorallia aurantiaca</name>
    <dbReference type="NCBI Taxonomy" id="46204"/>
    <lineage>
        <taxon>Bacteria</taxon>
        <taxon>Bacillati</taxon>
        <taxon>Actinomycetota</taxon>
        <taxon>Actinomycetes</taxon>
        <taxon>Streptosporangiales</taxon>
        <taxon>Thermomonosporaceae</taxon>
        <taxon>Actinocorallia</taxon>
    </lineage>
</organism>
<gene>
    <name evidence="2" type="ORF">GCM10010439_34710</name>
</gene>
<dbReference type="InterPro" id="IPR006175">
    <property type="entry name" value="YjgF/YER057c/UK114"/>
</dbReference>
<comment type="similarity">
    <text evidence="1">Belongs to the RutC family.</text>
</comment>
<dbReference type="Proteomes" id="UP001501842">
    <property type="component" value="Unassembled WGS sequence"/>
</dbReference>
<keyword evidence="3" id="KW-1185">Reference proteome</keyword>
<dbReference type="EMBL" id="BAAATZ010000012">
    <property type="protein sequence ID" value="GAA2727837.1"/>
    <property type="molecule type" value="Genomic_DNA"/>
</dbReference>
<accession>A0ABP6GT46</accession>
<evidence type="ECO:0000313" key="2">
    <source>
        <dbReference type="EMBL" id="GAA2727837.1"/>
    </source>
</evidence>
<evidence type="ECO:0000313" key="3">
    <source>
        <dbReference type="Proteomes" id="UP001501842"/>
    </source>
</evidence>
<name>A0ABP6GT46_9ACTN</name>
<proteinExistence type="inferred from homology"/>
<dbReference type="CDD" id="cd00448">
    <property type="entry name" value="YjgF_YER057c_UK114_family"/>
    <property type="match status" value="1"/>
</dbReference>
<dbReference type="Gene3D" id="3.30.1330.40">
    <property type="entry name" value="RutC-like"/>
    <property type="match status" value="1"/>
</dbReference>
<dbReference type="PANTHER" id="PTHR11803">
    <property type="entry name" value="2-IMINOBUTANOATE/2-IMINOPROPANOATE DEAMINASE RIDA"/>
    <property type="match status" value="1"/>
</dbReference>
<comment type="caution">
    <text evidence="2">The sequence shown here is derived from an EMBL/GenBank/DDBJ whole genome shotgun (WGS) entry which is preliminary data.</text>
</comment>
<dbReference type="Pfam" id="PF01042">
    <property type="entry name" value="Ribonuc_L-PSP"/>
    <property type="match status" value="1"/>
</dbReference>
<dbReference type="SUPFAM" id="SSF55298">
    <property type="entry name" value="YjgF-like"/>
    <property type="match status" value="1"/>
</dbReference>
<dbReference type="InterPro" id="IPR035959">
    <property type="entry name" value="RutC-like_sf"/>
</dbReference>
<evidence type="ECO:0000256" key="1">
    <source>
        <dbReference type="ARBA" id="ARBA00010552"/>
    </source>
</evidence>
<reference evidence="3" key="1">
    <citation type="journal article" date="2019" name="Int. J. Syst. Evol. Microbiol.">
        <title>The Global Catalogue of Microorganisms (GCM) 10K type strain sequencing project: providing services to taxonomists for standard genome sequencing and annotation.</title>
        <authorList>
            <consortium name="The Broad Institute Genomics Platform"/>
            <consortium name="The Broad Institute Genome Sequencing Center for Infectious Disease"/>
            <person name="Wu L."/>
            <person name="Ma J."/>
        </authorList>
    </citation>
    <scope>NUCLEOTIDE SEQUENCE [LARGE SCALE GENOMIC DNA]</scope>
    <source>
        <strain evidence="3">JCM 8201</strain>
    </source>
</reference>